<dbReference type="NCBIfam" id="TIGR01221">
    <property type="entry name" value="rmlC"/>
    <property type="match status" value="1"/>
</dbReference>
<accession>A0AA42CHW7</accession>
<comment type="caution">
    <text evidence="8">The sequence shown here is derived from an EMBL/GenBank/DDBJ whole genome shotgun (WGS) entry which is preliminary data.</text>
</comment>
<evidence type="ECO:0000256" key="3">
    <source>
        <dbReference type="ARBA" id="ARBA00012098"/>
    </source>
</evidence>
<keyword evidence="7 8" id="KW-0413">Isomerase</keyword>
<dbReference type="InterPro" id="IPR011051">
    <property type="entry name" value="RmlC_Cupin_sf"/>
</dbReference>
<dbReference type="Proteomes" id="UP001165667">
    <property type="component" value="Unassembled WGS sequence"/>
</dbReference>
<dbReference type="Gene3D" id="2.60.120.10">
    <property type="entry name" value="Jelly Rolls"/>
    <property type="match status" value="1"/>
</dbReference>
<feature type="active site" description="Proton donor" evidence="5">
    <location>
        <position position="132"/>
    </location>
</feature>
<organism evidence="8 9">
    <name type="scientific">Lichenifustis flavocetrariae</name>
    <dbReference type="NCBI Taxonomy" id="2949735"/>
    <lineage>
        <taxon>Bacteria</taxon>
        <taxon>Pseudomonadati</taxon>
        <taxon>Pseudomonadota</taxon>
        <taxon>Alphaproteobacteria</taxon>
        <taxon>Hyphomicrobiales</taxon>
        <taxon>Lichenihabitantaceae</taxon>
        <taxon>Lichenifustis</taxon>
    </lineage>
</organism>
<comment type="function">
    <text evidence="2 7">Catalyzes the epimerization of the C3' and C5'positions of dTDP-6-deoxy-D-xylo-4-hexulose, forming dTDP-6-deoxy-L-lyxo-4-hexulose.</text>
</comment>
<comment type="similarity">
    <text evidence="7">Belongs to the dTDP-4-dehydrorhamnose 3,5-epimerase family.</text>
</comment>
<name>A0AA42CHW7_9HYPH</name>
<feature type="site" description="Participates in a stacking interaction with the thymidine ring of dTDP-4-oxo-6-deoxyglucose" evidence="6">
    <location>
        <position position="138"/>
    </location>
</feature>
<dbReference type="InterPro" id="IPR000888">
    <property type="entry name" value="RmlC-like"/>
</dbReference>
<dbReference type="InterPro" id="IPR014710">
    <property type="entry name" value="RmlC-like_jellyroll"/>
</dbReference>
<evidence type="ECO:0000256" key="6">
    <source>
        <dbReference type="PIRSR" id="PIRSR600888-3"/>
    </source>
</evidence>
<evidence type="ECO:0000313" key="8">
    <source>
        <dbReference type="EMBL" id="MCW6507714.1"/>
    </source>
</evidence>
<dbReference type="GO" id="GO:0005829">
    <property type="term" value="C:cytosol"/>
    <property type="evidence" value="ECO:0007669"/>
    <property type="project" value="TreeGrafter"/>
</dbReference>
<dbReference type="CDD" id="cd00438">
    <property type="entry name" value="cupin_RmlC"/>
    <property type="match status" value="1"/>
</dbReference>
<protein>
    <recommendedName>
        <fullName evidence="4 7">dTDP-4-dehydrorhamnose 3,5-epimerase</fullName>
        <ecNumber evidence="3 7">5.1.3.13</ecNumber>
    </recommendedName>
    <alternativeName>
        <fullName evidence="7">Thymidine diphospho-4-keto-rhamnose 3,5-epimerase</fullName>
    </alternativeName>
</protein>
<dbReference type="PANTHER" id="PTHR21047">
    <property type="entry name" value="DTDP-6-DEOXY-D-GLUCOSE-3,5 EPIMERASE"/>
    <property type="match status" value="1"/>
</dbReference>
<dbReference type="Pfam" id="PF00908">
    <property type="entry name" value="dTDP_sugar_isom"/>
    <property type="match status" value="1"/>
</dbReference>
<reference evidence="8" key="1">
    <citation type="submission" date="2022-05" db="EMBL/GenBank/DDBJ databases">
        <authorList>
            <person name="Pankratov T."/>
        </authorList>
    </citation>
    <scope>NUCLEOTIDE SEQUENCE</scope>
    <source>
        <strain evidence="8">BP6-180914</strain>
    </source>
</reference>
<comment type="subunit">
    <text evidence="7">Homodimer.</text>
</comment>
<dbReference type="AlphaFoldDB" id="A0AA42CHW7"/>
<dbReference type="GO" id="GO:0019305">
    <property type="term" value="P:dTDP-rhamnose biosynthetic process"/>
    <property type="evidence" value="ECO:0007669"/>
    <property type="project" value="UniProtKB-UniRule"/>
</dbReference>
<evidence type="ECO:0000256" key="4">
    <source>
        <dbReference type="ARBA" id="ARBA00019595"/>
    </source>
</evidence>
<evidence type="ECO:0000256" key="7">
    <source>
        <dbReference type="RuleBase" id="RU364069"/>
    </source>
</evidence>
<comment type="pathway">
    <text evidence="7">Carbohydrate biosynthesis; dTDP-L-rhamnose biosynthesis.</text>
</comment>
<evidence type="ECO:0000256" key="5">
    <source>
        <dbReference type="PIRSR" id="PIRSR600888-1"/>
    </source>
</evidence>
<proteinExistence type="inferred from homology"/>
<gene>
    <name evidence="8" type="primary">rfbC</name>
    <name evidence="8" type="ORF">M8523_06715</name>
</gene>
<dbReference type="PANTHER" id="PTHR21047:SF2">
    <property type="entry name" value="THYMIDINE DIPHOSPHO-4-KETO-RHAMNOSE 3,5-EPIMERASE"/>
    <property type="match status" value="1"/>
</dbReference>
<dbReference type="SUPFAM" id="SSF51182">
    <property type="entry name" value="RmlC-like cupins"/>
    <property type="match status" value="1"/>
</dbReference>
<sequence>MQYRPTAVDGAFVVSLEPRGDERGFFARVFCAEEFGRHGLEASISQINTSASAKAGTLRGLHYQIAPHGEVKLVKCIRGAAFDVVVDLREGSPTFGQWAGETLSADNRLMMYVPKGCAHGFLTLEDDTEMLYPATAPYHGPSERILRWNDPRFAVEWPRQPSVLSDKDAGAVDYDPARHRPGY</sequence>
<dbReference type="GO" id="GO:0000271">
    <property type="term" value="P:polysaccharide biosynthetic process"/>
    <property type="evidence" value="ECO:0007669"/>
    <property type="project" value="TreeGrafter"/>
</dbReference>
<dbReference type="RefSeq" id="WP_282584075.1">
    <property type="nucleotide sequence ID" value="NZ_JAMOIM010000003.1"/>
</dbReference>
<dbReference type="GO" id="GO:0008830">
    <property type="term" value="F:dTDP-4-dehydrorhamnose 3,5-epimerase activity"/>
    <property type="evidence" value="ECO:0007669"/>
    <property type="project" value="UniProtKB-UniRule"/>
</dbReference>
<keyword evidence="9" id="KW-1185">Reference proteome</keyword>
<dbReference type="EMBL" id="JAMOIM010000003">
    <property type="protein sequence ID" value="MCW6507714.1"/>
    <property type="molecule type" value="Genomic_DNA"/>
</dbReference>
<dbReference type="EC" id="5.1.3.13" evidence="3 7"/>
<evidence type="ECO:0000256" key="2">
    <source>
        <dbReference type="ARBA" id="ARBA00001997"/>
    </source>
</evidence>
<feature type="active site" description="Proton acceptor" evidence="5">
    <location>
        <position position="62"/>
    </location>
</feature>
<comment type="catalytic activity">
    <reaction evidence="1 7">
        <text>dTDP-4-dehydro-6-deoxy-alpha-D-glucose = dTDP-4-dehydro-beta-L-rhamnose</text>
        <dbReference type="Rhea" id="RHEA:16969"/>
        <dbReference type="ChEBI" id="CHEBI:57649"/>
        <dbReference type="ChEBI" id="CHEBI:62830"/>
        <dbReference type="EC" id="5.1.3.13"/>
    </reaction>
</comment>
<evidence type="ECO:0000256" key="1">
    <source>
        <dbReference type="ARBA" id="ARBA00001298"/>
    </source>
</evidence>
<evidence type="ECO:0000313" key="9">
    <source>
        <dbReference type="Proteomes" id="UP001165667"/>
    </source>
</evidence>